<keyword evidence="5" id="KW-1185">Reference proteome</keyword>
<evidence type="ECO:0000313" key="4">
    <source>
        <dbReference type="EMBL" id="PNU00053.1"/>
    </source>
</evidence>
<reference evidence="4 5" key="1">
    <citation type="submission" date="2017-06" db="EMBL/GenBank/DDBJ databases">
        <title>Investigating the central metabolism of Clostridium thermosuccinogenes.</title>
        <authorList>
            <person name="Koendjbiharie J.G."/>
            <person name="van Kranenburg R."/>
        </authorList>
    </citation>
    <scope>NUCLEOTIDE SEQUENCE [LARGE SCALE GENOMIC DNA]</scope>
    <source>
        <strain evidence="4 5">DSM 5806</strain>
    </source>
</reference>
<dbReference type="PANTHER" id="PTHR30036:SF1">
    <property type="entry name" value="D-XYLOSE-BINDING PERIPLASMIC PROTEIN"/>
    <property type="match status" value="1"/>
</dbReference>
<dbReference type="InterPro" id="IPR050555">
    <property type="entry name" value="Bact_Solute-Bind_Prot2"/>
</dbReference>
<dbReference type="InterPro" id="IPR025997">
    <property type="entry name" value="SBP_2_dom"/>
</dbReference>
<evidence type="ECO:0000256" key="1">
    <source>
        <dbReference type="ARBA" id="ARBA00004196"/>
    </source>
</evidence>
<dbReference type="OrthoDB" id="9769193at2"/>
<dbReference type="CDD" id="cd19991">
    <property type="entry name" value="PBP1_ABC_xylose_binding"/>
    <property type="match status" value="1"/>
</dbReference>
<name>A0A2K2FH36_9CLOT</name>
<evidence type="ECO:0000256" key="2">
    <source>
        <dbReference type="ARBA" id="ARBA00022729"/>
    </source>
</evidence>
<feature type="domain" description="Periplasmic binding protein" evidence="3">
    <location>
        <begin position="44"/>
        <end position="299"/>
    </location>
</feature>
<protein>
    <submittedName>
        <fullName evidence="4">D-xylose transporter subunit XylF</fullName>
    </submittedName>
</protein>
<proteinExistence type="predicted"/>
<comment type="caution">
    <text evidence="4">The sequence shown here is derived from an EMBL/GenBank/DDBJ whole genome shotgun (WGS) entry which is preliminary data.</text>
</comment>
<dbReference type="Proteomes" id="UP000236151">
    <property type="component" value="Unassembled WGS sequence"/>
</dbReference>
<dbReference type="KEGG" id="cthd:CDO33_15500"/>
<dbReference type="AlphaFoldDB" id="A0A2K2FH36"/>
<dbReference type="Pfam" id="PF13407">
    <property type="entry name" value="Peripla_BP_4"/>
    <property type="match status" value="1"/>
</dbReference>
<evidence type="ECO:0000259" key="3">
    <source>
        <dbReference type="Pfam" id="PF13407"/>
    </source>
</evidence>
<dbReference type="PANTHER" id="PTHR30036">
    <property type="entry name" value="D-XYLOSE-BINDING PERIPLASMIC PROTEIN"/>
    <property type="match status" value="1"/>
</dbReference>
<dbReference type="RefSeq" id="WP_103080989.1">
    <property type="nucleotide sequence ID" value="NZ_CP021850.1"/>
</dbReference>
<dbReference type="InterPro" id="IPR028082">
    <property type="entry name" value="Peripla_BP_I"/>
</dbReference>
<dbReference type="GO" id="GO:0030246">
    <property type="term" value="F:carbohydrate binding"/>
    <property type="evidence" value="ECO:0007669"/>
    <property type="project" value="TreeGrafter"/>
</dbReference>
<organism evidence="4 5">
    <name type="scientific">Clostridium thermosuccinogenes</name>
    <dbReference type="NCBI Taxonomy" id="84032"/>
    <lineage>
        <taxon>Bacteria</taxon>
        <taxon>Bacillati</taxon>
        <taxon>Bacillota</taxon>
        <taxon>Clostridia</taxon>
        <taxon>Eubacteriales</taxon>
        <taxon>Clostridiaceae</taxon>
        <taxon>Clostridium</taxon>
    </lineage>
</organism>
<dbReference type="Gene3D" id="3.40.50.2300">
    <property type="match status" value="2"/>
</dbReference>
<accession>A0A2K2FH36</accession>
<comment type="subcellular location">
    <subcellularLocation>
        <location evidence="1">Cell envelope</location>
    </subcellularLocation>
</comment>
<dbReference type="PROSITE" id="PS51257">
    <property type="entry name" value="PROKAR_LIPOPROTEIN"/>
    <property type="match status" value="1"/>
</dbReference>
<dbReference type="SUPFAM" id="SSF53822">
    <property type="entry name" value="Periplasmic binding protein-like I"/>
    <property type="match status" value="1"/>
</dbReference>
<keyword evidence="2" id="KW-0732">Signal</keyword>
<dbReference type="GO" id="GO:0030288">
    <property type="term" value="C:outer membrane-bounded periplasmic space"/>
    <property type="evidence" value="ECO:0007669"/>
    <property type="project" value="TreeGrafter"/>
</dbReference>
<gene>
    <name evidence="4" type="primary">xylF</name>
    <name evidence="4" type="ORF">CDQ84_06865</name>
</gene>
<evidence type="ECO:0000313" key="5">
    <source>
        <dbReference type="Proteomes" id="UP000236151"/>
    </source>
</evidence>
<dbReference type="EMBL" id="NIOJ01000013">
    <property type="protein sequence ID" value="PNU00053.1"/>
    <property type="molecule type" value="Genomic_DNA"/>
</dbReference>
<sequence>MYCLRRLAIILLLMIFLPLVLSSCSKTKENGPDGNDQKEKKIVIGYSMDTLVHERWLRDRDIFMARANELGAEVILQVANSDSAEQEKQVQYLLDQNIDILVLVPHDADEATDMVKAAKNKGVKVISYDRLVKKANVDLYISFDNVKVGELMGQAAIENSPTGNYLILNGSKKDNNSFMFNKGYMSALNYRIESGIIQVIGETWVDDWMYENALSFVEEALRSGERIDAIIAANDTLAGASVQALAEKRLAGKVTVIGHDADLDGCQRVVEGTQYATVYKPIDVIARTAAEFAVKMARGGLIQANDTINDGKYDVPYYKIEPILVTSENMVDVIIKDQFHRLEDVYMNIPKSQWPKID</sequence>